<dbReference type="CDD" id="cd12214">
    <property type="entry name" value="ChiA1_BD"/>
    <property type="match status" value="1"/>
</dbReference>
<accession>A0A8S5R3C1</accession>
<proteinExistence type="predicted"/>
<dbReference type="Gene3D" id="2.10.10.20">
    <property type="entry name" value="Carbohydrate-binding module superfamily 5/12"/>
    <property type="match status" value="1"/>
</dbReference>
<reference evidence="1" key="1">
    <citation type="journal article" date="2021" name="Proc. Natl. Acad. Sci. U.S.A.">
        <title>A Catalog of Tens of Thousands of Viruses from Human Metagenomes Reveals Hidden Associations with Chronic Diseases.</title>
        <authorList>
            <person name="Tisza M.J."/>
            <person name="Buck C.B."/>
        </authorList>
    </citation>
    <scope>NUCLEOTIDE SEQUENCE</scope>
    <source>
        <strain evidence="1">Ctxi06</strain>
    </source>
</reference>
<organism evidence="1">
    <name type="scientific">Myoviridae sp. ctxi06</name>
    <dbReference type="NCBI Taxonomy" id="2826713"/>
    <lineage>
        <taxon>Viruses</taxon>
        <taxon>Duplodnaviria</taxon>
        <taxon>Heunggongvirae</taxon>
        <taxon>Uroviricota</taxon>
        <taxon>Caudoviricetes</taxon>
    </lineage>
</organism>
<protein>
    <submittedName>
        <fullName evidence="1">ChiA1-BD-binding domain protein</fullName>
    </submittedName>
</protein>
<name>A0A8S5R3C1_9CAUD</name>
<dbReference type="EMBL" id="BK015798">
    <property type="protein sequence ID" value="DAE25469.1"/>
    <property type="molecule type" value="Genomic_DNA"/>
</dbReference>
<sequence length="153" mass="16764">MRKARALEMRRAALLSAQGATDAQELTMPSLYPEWAAGVAYGGEGEPCIVRQPGTSQLYRINEGKAHTSQAGWEPASTPSLWTAIQGSEAGTKDDPIPAMRGMEYEYGLYYKDPEDGKTYLCTRTGEAEGGKVILQYLPHELIGQYFEEVPAT</sequence>
<evidence type="ECO:0000313" key="1">
    <source>
        <dbReference type="EMBL" id="DAE25469.1"/>
    </source>
</evidence>